<feature type="region of interest" description="Disordered" evidence="6">
    <location>
        <begin position="1"/>
        <end position="20"/>
    </location>
</feature>
<dbReference type="InterPro" id="IPR001647">
    <property type="entry name" value="HTH_TetR"/>
</dbReference>
<evidence type="ECO:0000259" key="7">
    <source>
        <dbReference type="PROSITE" id="PS50977"/>
    </source>
</evidence>
<dbReference type="STRING" id="1287727.SAMN05443999_10497"/>
<protein>
    <submittedName>
        <fullName evidence="8">Transcriptional regulator, TetR family</fullName>
    </submittedName>
</protein>
<evidence type="ECO:0000256" key="1">
    <source>
        <dbReference type="ARBA" id="ARBA00022491"/>
    </source>
</evidence>
<dbReference type="PANTHER" id="PTHR30055:SF234">
    <property type="entry name" value="HTH-TYPE TRANSCRIPTIONAL REGULATOR BETI"/>
    <property type="match status" value="1"/>
</dbReference>
<evidence type="ECO:0000313" key="9">
    <source>
        <dbReference type="Proteomes" id="UP000199582"/>
    </source>
</evidence>
<evidence type="ECO:0000256" key="2">
    <source>
        <dbReference type="ARBA" id="ARBA00023015"/>
    </source>
</evidence>
<accession>A0A1H7NEP2</accession>
<dbReference type="InterPro" id="IPR039538">
    <property type="entry name" value="BetI_C"/>
</dbReference>
<keyword evidence="1" id="KW-0678">Repressor</keyword>
<dbReference type="SUPFAM" id="SSF48498">
    <property type="entry name" value="Tetracyclin repressor-like, C-terminal domain"/>
    <property type="match status" value="1"/>
</dbReference>
<dbReference type="InterPro" id="IPR036271">
    <property type="entry name" value="Tet_transcr_reg_TetR-rel_C_sf"/>
</dbReference>
<keyword evidence="9" id="KW-1185">Reference proteome</keyword>
<dbReference type="InterPro" id="IPR050109">
    <property type="entry name" value="HTH-type_TetR-like_transc_reg"/>
</dbReference>
<dbReference type="InterPro" id="IPR009057">
    <property type="entry name" value="Homeodomain-like_sf"/>
</dbReference>
<dbReference type="GO" id="GO:0003700">
    <property type="term" value="F:DNA-binding transcription factor activity"/>
    <property type="evidence" value="ECO:0007669"/>
    <property type="project" value="TreeGrafter"/>
</dbReference>
<sequence length="218" mass="24268">MSEAVVKKPRKERKQNAERRRRQLLDAARRSILAHGLARTTLATVADEAGLSQGVAVFYFTSKGGLLTETLRDLYEGYEALWTSALNAAGPDPQKRLMALLEADFRAEACGCDVLPLWFAFWGELRFTAQYAEVAEAFDARRREALVGIWAELLPEGGIAGARQMAEWMETLTDGYWQRLHLAPADFDRAGALESCRVCLGRLASGRLHVREGSLQKP</sequence>
<evidence type="ECO:0000256" key="3">
    <source>
        <dbReference type="ARBA" id="ARBA00023125"/>
    </source>
</evidence>
<feature type="domain" description="HTH tetR-type" evidence="7">
    <location>
        <begin position="18"/>
        <end position="78"/>
    </location>
</feature>
<dbReference type="AlphaFoldDB" id="A0A1H7NEP2"/>
<evidence type="ECO:0000256" key="6">
    <source>
        <dbReference type="SAM" id="MobiDB-lite"/>
    </source>
</evidence>
<proteinExistence type="predicted"/>
<evidence type="ECO:0000313" key="8">
    <source>
        <dbReference type="EMBL" id="SEL21387.1"/>
    </source>
</evidence>
<dbReference type="Gene3D" id="1.10.357.10">
    <property type="entry name" value="Tetracycline Repressor, domain 2"/>
    <property type="match status" value="1"/>
</dbReference>
<dbReference type="RefSeq" id="WP_093034605.1">
    <property type="nucleotide sequence ID" value="NZ_FOAG01000004.1"/>
</dbReference>
<dbReference type="EMBL" id="FOAG01000004">
    <property type="protein sequence ID" value="SEL21387.1"/>
    <property type="molecule type" value="Genomic_DNA"/>
</dbReference>
<dbReference type="PRINTS" id="PR00455">
    <property type="entry name" value="HTHTETR"/>
</dbReference>
<organism evidence="8 9">
    <name type="scientific">Roseovarius azorensis</name>
    <dbReference type="NCBI Taxonomy" id="1287727"/>
    <lineage>
        <taxon>Bacteria</taxon>
        <taxon>Pseudomonadati</taxon>
        <taxon>Pseudomonadota</taxon>
        <taxon>Alphaproteobacteria</taxon>
        <taxon>Rhodobacterales</taxon>
        <taxon>Roseobacteraceae</taxon>
        <taxon>Roseovarius</taxon>
    </lineage>
</organism>
<dbReference type="GO" id="GO:0000976">
    <property type="term" value="F:transcription cis-regulatory region binding"/>
    <property type="evidence" value="ECO:0007669"/>
    <property type="project" value="TreeGrafter"/>
</dbReference>
<dbReference type="Pfam" id="PF13977">
    <property type="entry name" value="TetR_C_6"/>
    <property type="match status" value="1"/>
</dbReference>
<reference evidence="8 9" key="1">
    <citation type="submission" date="2016-10" db="EMBL/GenBank/DDBJ databases">
        <authorList>
            <person name="de Groot N.N."/>
        </authorList>
    </citation>
    <scope>NUCLEOTIDE SEQUENCE [LARGE SCALE GENOMIC DNA]</scope>
    <source>
        <strain evidence="8 9">DSM 100674</strain>
    </source>
</reference>
<dbReference type="Pfam" id="PF00440">
    <property type="entry name" value="TetR_N"/>
    <property type="match status" value="1"/>
</dbReference>
<evidence type="ECO:0000256" key="4">
    <source>
        <dbReference type="ARBA" id="ARBA00023163"/>
    </source>
</evidence>
<keyword evidence="2" id="KW-0805">Transcription regulation</keyword>
<evidence type="ECO:0000256" key="5">
    <source>
        <dbReference type="PROSITE-ProRule" id="PRU00335"/>
    </source>
</evidence>
<dbReference type="SUPFAM" id="SSF46689">
    <property type="entry name" value="Homeodomain-like"/>
    <property type="match status" value="1"/>
</dbReference>
<dbReference type="PROSITE" id="PS50977">
    <property type="entry name" value="HTH_TETR_2"/>
    <property type="match status" value="1"/>
</dbReference>
<keyword evidence="4" id="KW-0804">Transcription</keyword>
<dbReference type="PANTHER" id="PTHR30055">
    <property type="entry name" value="HTH-TYPE TRANSCRIPTIONAL REGULATOR RUTR"/>
    <property type="match status" value="1"/>
</dbReference>
<name>A0A1H7NEP2_9RHOB</name>
<dbReference type="Proteomes" id="UP000199582">
    <property type="component" value="Unassembled WGS sequence"/>
</dbReference>
<gene>
    <name evidence="8" type="ORF">SAMN05443999_10497</name>
</gene>
<keyword evidence="3 5" id="KW-0238">DNA-binding</keyword>
<dbReference type="OrthoDB" id="7336460at2"/>
<feature type="DNA-binding region" description="H-T-H motif" evidence="5">
    <location>
        <begin position="41"/>
        <end position="60"/>
    </location>
</feature>